<protein>
    <submittedName>
        <fullName evidence="1">Uncharacterized protein</fullName>
    </submittedName>
</protein>
<name>A0ABW3NJ57_9BACI</name>
<proteinExistence type="predicted"/>
<sequence length="45" mass="5269">MTLFTLMGMPQLTADELNKEQNKEEQTPKNDIGAWTMLKINFLKR</sequence>
<dbReference type="Proteomes" id="UP001597041">
    <property type="component" value="Unassembled WGS sequence"/>
</dbReference>
<dbReference type="EMBL" id="JBHTKK010000012">
    <property type="protein sequence ID" value="MFD1066525.1"/>
    <property type="molecule type" value="Genomic_DNA"/>
</dbReference>
<organism evidence="1 2">
    <name type="scientific">Oceanobacillus locisalsi</name>
    <dbReference type="NCBI Taxonomy" id="546107"/>
    <lineage>
        <taxon>Bacteria</taxon>
        <taxon>Bacillati</taxon>
        <taxon>Bacillota</taxon>
        <taxon>Bacilli</taxon>
        <taxon>Bacillales</taxon>
        <taxon>Bacillaceae</taxon>
        <taxon>Oceanobacillus</taxon>
    </lineage>
</organism>
<reference evidence="2" key="1">
    <citation type="journal article" date="2019" name="Int. J. Syst. Evol. Microbiol.">
        <title>The Global Catalogue of Microorganisms (GCM) 10K type strain sequencing project: providing services to taxonomists for standard genome sequencing and annotation.</title>
        <authorList>
            <consortium name="The Broad Institute Genomics Platform"/>
            <consortium name="The Broad Institute Genome Sequencing Center for Infectious Disease"/>
            <person name="Wu L."/>
            <person name="Ma J."/>
        </authorList>
    </citation>
    <scope>NUCLEOTIDE SEQUENCE [LARGE SCALE GENOMIC DNA]</scope>
    <source>
        <strain evidence="2">CCUG 56608</strain>
    </source>
</reference>
<gene>
    <name evidence="1" type="ORF">ACFQ19_10865</name>
</gene>
<comment type="caution">
    <text evidence="1">The sequence shown here is derived from an EMBL/GenBank/DDBJ whole genome shotgun (WGS) entry which is preliminary data.</text>
</comment>
<evidence type="ECO:0000313" key="2">
    <source>
        <dbReference type="Proteomes" id="UP001597041"/>
    </source>
</evidence>
<accession>A0ABW3NJ57</accession>
<keyword evidence="2" id="KW-1185">Reference proteome</keyword>
<dbReference type="RefSeq" id="WP_379592106.1">
    <property type="nucleotide sequence ID" value="NZ_JBHTKK010000012.1"/>
</dbReference>
<evidence type="ECO:0000313" key="1">
    <source>
        <dbReference type="EMBL" id="MFD1066525.1"/>
    </source>
</evidence>